<evidence type="ECO:0000256" key="4">
    <source>
        <dbReference type="ARBA" id="ARBA00093287"/>
    </source>
</evidence>
<comment type="similarity">
    <text evidence="1">Belongs to the metallo-dependent hydrolases superfamily. TatD-type hydrolase family.</text>
</comment>
<dbReference type="GO" id="GO:0016788">
    <property type="term" value="F:hydrolase activity, acting on ester bonds"/>
    <property type="evidence" value="ECO:0007669"/>
    <property type="project" value="InterPro"/>
</dbReference>
<feature type="binding site" evidence="5">
    <location>
        <position position="160"/>
    </location>
    <ligand>
        <name>a divalent metal cation</name>
        <dbReference type="ChEBI" id="CHEBI:60240"/>
        <label>2</label>
    </ligand>
</feature>
<dbReference type="Proteomes" id="UP001174909">
    <property type="component" value="Unassembled WGS sequence"/>
</dbReference>
<keyword evidence="3" id="KW-0378">Hydrolase</keyword>
<dbReference type="GO" id="GO:0046872">
    <property type="term" value="F:metal ion binding"/>
    <property type="evidence" value="ECO:0007669"/>
    <property type="project" value="UniProtKB-KW"/>
</dbReference>
<feature type="binding site" evidence="5">
    <location>
        <position position="16"/>
    </location>
    <ligand>
        <name>a divalent metal cation</name>
        <dbReference type="ChEBI" id="CHEBI:60240"/>
        <label>1</label>
    </ligand>
</feature>
<feature type="binding site" evidence="5">
    <location>
        <position position="208"/>
    </location>
    <ligand>
        <name>a divalent metal cation</name>
        <dbReference type="ChEBI" id="CHEBI:60240"/>
        <label>1</label>
    </ligand>
</feature>
<dbReference type="InterPro" id="IPR032466">
    <property type="entry name" value="Metal_Hydrolase"/>
</dbReference>
<evidence type="ECO:0000256" key="2">
    <source>
        <dbReference type="ARBA" id="ARBA00022723"/>
    </source>
</evidence>
<dbReference type="Pfam" id="PF01026">
    <property type="entry name" value="TatD_DNase"/>
    <property type="match status" value="1"/>
</dbReference>
<accession>A0AA35T4L7</accession>
<evidence type="ECO:0000313" key="7">
    <source>
        <dbReference type="Proteomes" id="UP001174909"/>
    </source>
</evidence>
<name>A0AA35T4L7_GEOBA</name>
<protein>
    <submittedName>
        <fullName evidence="6">Deoxyribonuclease TATDN3</fullName>
    </submittedName>
</protein>
<gene>
    <name evidence="6" type="ORF">GBAR_LOCUS22744</name>
</gene>
<dbReference type="CDD" id="cd01310">
    <property type="entry name" value="TatD_DNAse"/>
    <property type="match status" value="1"/>
</dbReference>
<dbReference type="PANTHER" id="PTHR46317">
    <property type="entry name" value="HYDROLASE OF PHP SUPERFAMILY-RELATED PROTEIN"/>
    <property type="match status" value="1"/>
</dbReference>
<evidence type="ECO:0000313" key="6">
    <source>
        <dbReference type="EMBL" id="CAI8040908.1"/>
    </source>
</evidence>
<comment type="function">
    <text evidence="4">Exhibits 3'-exonuclease activities and apurinic/apyrimidinic (AP) endonuclease (in vitro). Show preferential AP endonuclease activity on double-stranded DNA substrates and 3'- exonuclease activity on single-stranded DNA.</text>
</comment>
<organism evidence="6 7">
    <name type="scientific">Geodia barretti</name>
    <name type="common">Barrett's horny sponge</name>
    <dbReference type="NCBI Taxonomy" id="519541"/>
    <lineage>
        <taxon>Eukaryota</taxon>
        <taxon>Metazoa</taxon>
        <taxon>Porifera</taxon>
        <taxon>Demospongiae</taxon>
        <taxon>Heteroscleromorpha</taxon>
        <taxon>Tetractinellida</taxon>
        <taxon>Astrophorina</taxon>
        <taxon>Geodiidae</taxon>
        <taxon>Geodia</taxon>
    </lineage>
</organism>
<dbReference type="Gene3D" id="3.20.20.140">
    <property type="entry name" value="Metal-dependent hydrolases"/>
    <property type="match status" value="1"/>
</dbReference>
<dbReference type="SUPFAM" id="SSF51556">
    <property type="entry name" value="Metallo-dependent hydrolases"/>
    <property type="match status" value="1"/>
</dbReference>
<feature type="binding site" evidence="5">
    <location>
        <position position="14"/>
    </location>
    <ligand>
        <name>a divalent metal cation</name>
        <dbReference type="ChEBI" id="CHEBI:60240"/>
        <label>1</label>
    </ligand>
</feature>
<dbReference type="EMBL" id="CASHTH010003149">
    <property type="protein sequence ID" value="CAI8040908.1"/>
    <property type="molecule type" value="Genomic_DNA"/>
</dbReference>
<comment type="caution">
    <text evidence="6">The sequence shown here is derived from an EMBL/GenBank/DDBJ whole genome shotgun (WGS) entry which is preliminary data.</text>
</comment>
<dbReference type="AlphaFoldDB" id="A0AA35T4L7"/>
<keyword evidence="7" id="KW-1185">Reference proteome</keyword>
<dbReference type="InterPro" id="IPR001130">
    <property type="entry name" value="TatD-like"/>
</dbReference>
<evidence type="ECO:0000256" key="5">
    <source>
        <dbReference type="PIRSR" id="PIRSR005902-1"/>
    </source>
</evidence>
<evidence type="ECO:0000256" key="1">
    <source>
        <dbReference type="ARBA" id="ARBA00009275"/>
    </source>
</evidence>
<reference evidence="6" key="1">
    <citation type="submission" date="2023-03" db="EMBL/GenBank/DDBJ databases">
        <authorList>
            <person name="Steffen K."/>
            <person name="Cardenas P."/>
        </authorList>
    </citation>
    <scope>NUCLEOTIDE SEQUENCE</scope>
</reference>
<evidence type="ECO:0000256" key="3">
    <source>
        <dbReference type="ARBA" id="ARBA00022801"/>
    </source>
</evidence>
<dbReference type="PANTHER" id="PTHR46317:SF1">
    <property type="entry name" value="HYDROLASE, TATD FAMILY"/>
    <property type="match status" value="1"/>
</dbReference>
<feature type="binding site" evidence="5">
    <location>
        <position position="137"/>
    </location>
    <ligand>
        <name>a divalent metal cation</name>
        <dbReference type="ChEBI" id="CHEBI:60240"/>
        <label>2</label>
    </ligand>
</feature>
<sequence>MTPHESALPLFDAHAHLYAAAFADDLDDVLDRAATQGVQVVLCVSETLAEAERVIELADRHPLIKPCAGLYPTILDRDAAAAMLDFIRQYQDRLVAIGEVGLDYWKVQDAADREVQRDILAQHIALSRELDMPLNVHSRSAGRHAIAWLRDNGARHVLLHAFDGKAATARAGIEAGYYFSIPPSIVRSPQKQKLVRHLPLEYLLLESDAPVLGPEKDVRNEPCNVWLSCQHIAAIKGVPVEEVARITTANAKRLFPRAFQ</sequence>
<dbReference type="PIRSF" id="PIRSF005902">
    <property type="entry name" value="DNase_TatD"/>
    <property type="match status" value="1"/>
</dbReference>
<proteinExistence type="inferred from homology"/>
<feature type="binding site" evidence="5">
    <location>
        <position position="99"/>
    </location>
    <ligand>
        <name>a divalent metal cation</name>
        <dbReference type="ChEBI" id="CHEBI:60240"/>
        <label>1</label>
    </ligand>
</feature>
<keyword evidence="2 5" id="KW-0479">Metal-binding</keyword>